<feature type="transmembrane region" description="Helical" evidence="7">
    <location>
        <begin position="100"/>
        <end position="118"/>
    </location>
</feature>
<evidence type="ECO:0000313" key="11">
    <source>
        <dbReference type="Proteomes" id="UP000003288"/>
    </source>
</evidence>
<feature type="transmembrane region" description="Helical" evidence="7">
    <location>
        <begin position="189"/>
        <end position="214"/>
    </location>
</feature>
<dbReference type="PANTHER" id="PTHR30487:SF0">
    <property type="entry name" value="PREPILIN LEADER PEPTIDASE_N-METHYLTRANSFERASE-RELATED"/>
    <property type="match status" value="1"/>
</dbReference>
<evidence type="ECO:0000256" key="6">
    <source>
        <dbReference type="ARBA" id="ARBA00023136"/>
    </source>
</evidence>
<feature type="domain" description="Prepilin peptidase A24 N-terminal" evidence="9">
    <location>
        <begin position="12"/>
        <end position="94"/>
    </location>
</feature>
<dbReference type="PANTHER" id="PTHR30487">
    <property type="entry name" value="TYPE 4 PREPILIN-LIKE PROTEINS LEADER PEPTIDE-PROCESSING ENZYME"/>
    <property type="match status" value="1"/>
</dbReference>
<protein>
    <submittedName>
        <fullName evidence="10">Peptidase A24A-like protein</fullName>
    </submittedName>
</protein>
<comment type="caution">
    <text evidence="10">The sequence shown here is derived from an EMBL/GenBank/DDBJ whole genome shotgun (WGS) entry which is preliminary data.</text>
</comment>
<name>A0AAI9F318_9BACT</name>
<keyword evidence="3" id="KW-1003">Cell membrane</keyword>
<keyword evidence="6 7" id="KW-0472">Membrane</keyword>
<feature type="transmembrane region" description="Helical" evidence="7">
    <location>
        <begin position="221"/>
        <end position="238"/>
    </location>
</feature>
<organism evidence="10 11">
    <name type="scientific">Caminibacter mediatlanticus TB-2</name>
    <dbReference type="NCBI Taxonomy" id="391592"/>
    <lineage>
        <taxon>Bacteria</taxon>
        <taxon>Pseudomonadati</taxon>
        <taxon>Campylobacterota</taxon>
        <taxon>Epsilonproteobacteria</taxon>
        <taxon>Nautiliales</taxon>
        <taxon>Nautiliaceae</taxon>
        <taxon>Caminibacter</taxon>
    </lineage>
</organism>
<feature type="transmembrane region" description="Helical" evidence="7">
    <location>
        <begin position="75"/>
        <end position="94"/>
    </location>
</feature>
<dbReference type="Proteomes" id="UP000003288">
    <property type="component" value="Unassembled WGS sequence"/>
</dbReference>
<evidence type="ECO:0000256" key="3">
    <source>
        <dbReference type="ARBA" id="ARBA00022475"/>
    </source>
</evidence>
<evidence type="ECO:0000256" key="4">
    <source>
        <dbReference type="ARBA" id="ARBA00022692"/>
    </source>
</evidence>
<accession>A0AAI9F318</accession>
<keyword evidence="5 7" id="KW-1133">Transmembrane helix</keyword>
<sequence length="250" mass="28410">MENYIIYIFLFLLGICVGSFLNVLIYRLPLNKSIISPPSSCPNCNTKIKPWHNIPIFSWIFLKGKCAYCKEKISIRYPIIEFLTGILAVLIYLKMKNIDIFYFTTFATFSGLLALAIIDIDYKAVPDNLNLLVLALSIFHSPDILENFKNALLVIGGMSIIRWYLSYFIKKEAMGEGDLIIGGVMGAMLGINLSLIAIFISAILAIIPSIYFLLQKKEPELPFIPFLALGTFIVWYFSNFFNSYWSSLYA</sequence>
<gene>
    <name evidence="10" type="ORF">CMTB2_02723</name>
</gene>
<keyword evidence="4 7" id="KW-0812">Transmembrane</keyword>
<dbReference type="GO" id="GO:0006465">
    <property type="term" value="P:signal peptide processing"/>
    <property type="evidence" value="ECO:0007669"/>
    <property type="project" value="TreeGrafter"/>
</dbReference>
<feature type="transmembrane region" description="Helical" evidence="7">
    <location>
        <begin position="6"/>
        <end position="26"/>
    </location>
</feature>
<dbReference type="RefSeq" id="WP_007473286.1">
    <property type="nucleotide sequence ID" value="NZ_ABCJ01000001.1"/>
</dbReference>
<dbReference type="InterPro" id="IPR010627">
    <property type="entry name" value="Prepilin_pept_A24_N"/>
</dbReference>
<dbReference type="GO" id="GO:0004190">
    <property type="term" value="F:aspartic-type endopeptidase activity"/>
    <property type="evidence" value="ECO:0007669"/>
    <property type="project" value="InterPro"/>
</dbReference>
<evidence type="ECO:0000313" key="10">
    <source>
        <dbReference type="EMBL" id="EDM24394.1"/>
    </source>
</evidence>
<dbReference type="InterPro" id="IPR000045">
    <property type="entry name" value="Prepilin_IV_endopep_pep"/>
</dbReference>
<dbReference type="Pfam" id="PF01478">
    <property type="entry name" value="Peptidase_A24"/>
    <property type="match status" value="1"/>
</dbReference>
<comment type="similarity">
    <text evidence="2">Belongs to the peptidase A24 family.</text>
</comment>
<dbReference type="Gene3D" id="1.20.120.1220">
    <property type="match status" value="1"/>
</dbReference>
<dbReference type="InterPro" id="IPR050882">
    <property type="entry name" value="Prepilin_peptidase/N-MTase"/>
</dbReference>
<feature type="domain" description="Prepilin type IV endopeptidase peptidase" evidence="8">
    <location>
        <begin position="107"/>
        <end position="209"/>
    </location>
</feature>
<evidence type="ECO:0000256" key="5">
    <source>
        <dbReference type="ARBA" id="ARBA00022989"/>
    </source>
</evidence>
<dbReference type="AlphaFoldDB" id="A0AAI9F318"/>
<dbReference type="GO" id="GO:0005886">
    <property type="term" value="C:plasma membrane"/>
    <property type="evidence" value="ECO:0007669"/>
    <property type="project" value="UniProtKB-SubCell"/>
</dbReference>
<comment type="subcellular location">
    <subcellularLocation>
        <location evidence="1">Cell membrane</location>
        <topology evidence="1">Multi-pass membrane protein</topology>
    </subcellularLocation>
</comment>
<evidence type="ECO:0000259" key="8">
    <source>
        <dbReference type="Pfam" id="PF01478"/>
    </source>
</evidence>
<evidence type="ECO:0000259" key="9">
    <source>
        <dbReference type="Pfam" id="PF06750"/>
    </source>
</evidence>
<evidence type="ECO:0000256" key="1">
    <source>
        <dbReference type="ARBA" id="ARBA00004651"/>
    </source>
</evidence>
<dbReference type="Pfam" id="PF06750">
    <property type="entry name" value="A24_N_bact"/>
    <property type="match status" value="1"/>
</dbReference>
<evidence type="ECO:0000256" key="2">
    <source>
        <dbReference type="ARBA" id="ARBA00005801"/>
    </source>
</evidence>
<reference evidence="10 11" key="1">
    <citation type="journal article" date="2011" name="Stand. Genomic Sci.">
        <title>Draft genome sequence of Caminibacter mediatlanticus strain TB-2, an epsilonproteobacterium isolated from a deep-sea hydrothermal vent.</title>
        <authorList>
            <person name="Giovannelli D."/>
            <person name="Ferriera S."/>
            <person name="Johnson J."/>
            <person name="Kravitz S."/>
            <person name="Perez-Rodriguez I."/>
            <person name="Ricci J."/>
            <person name="O'Brien C."/>
            <person name="Voordeckers J.W."/>
            <person name="Bini E."/>
            <person name="Vetriani C."/>
        </authorList>
    </citation>
    <scope>NUCLEOTIDE SEQUENCE [LARGE SCALE GENOMIC DNA]</scope>
    <source>
        <strain evidence="10 11">TB-2</strain>
    </source>
</reference>
<dbReference type="EMBL" id="ABCJ01000001">
    <property type="protein sequence ID" value="EDM24394.1"/>
    <property type="molecule type" value="Genomic_DNA"/>
</dbReference>
<evidence type="ECO:0000256" key="7">
    <source>
        <dbReference type="SAM" id="Phobius"/>
    </source>
</evidence>
<proteinExistence type="inferred from homology"/>